<keyword evidence="3" id="KW-0560">Oxidoreductase</keyword>
<evidence type="ECO:0000256" key="2">
    <source>
        <dbReference type="ARBA" id="ARBA00022857"/>
    </source>
</evidence>
<organism evidence="5 6">
    <name type="scientific">Corynebacterium tuberculostearicum</name>
    <dbReference type="NCBI Taxonomy" id="38304"/>
    <lineage>
        <taxon>Bacteria</taxon>
        <taxon>Bacillati</taxon>
        <taxon>Actinomycetota</taxon>
        <taxon>Actinomycetes</taxon>
        <taxon>Mycobacteriales</taxon>
        <taxon>Corynebacteriaceae</taxon>
        <taxon>Corynebacterium</taxon>
    </lineage>
</organism>
<dbReference type="InterPro" id="IPR036812">
    <property type="entry name" value="NAD(P)_OxRdtase_dom_sf"/>
</dbReference>
<dbReference type="Pfam" id="PF00248">
    <property type="entry name" value="Aldo_ket_red"/>
    <property type="match status" value="1"/>
</dbReference>
<dbReference type="InterPro" id="IPR023210">
    <property type="entry name" value="NADP_OxRdtase_dom"/>
</dbReference>
<reference evidence="5 6" key="1">
    <citation type="submission" date="2020-12" db="EMBL/GenBank/DDBJ databases">
        <title>Draft genome sequence of the commensal strain Corynebacterium tuberculostearicum MFP09/CIP 102622 isolated from human skin.</title>
        <authorList>
            <person name="Boukerb A.M."/>
            <person name="Janvier X."/>
            <person name="Feuilloley M.G.J."/>
            <person name="Groboillot A."/>
        </authorList>
    </citation>
    <scope>NUCLEOTIDE SEQUENCE [LARGE SCALE GENOMIC DNA]</scope>
    <source>
        <strain evidence="5 6">CIP 102622</strain>
    </source>
</reference>
<evidence type="ECO:0000313" key="6">
    <source>
        <dbReference type="Proteomes" id="UP000603369"/>
    </source>
</evidence>
<accession>A0A8I1HT29</accession>
<dbReference type="InterPro" id="IPR005399">
    <property type="entry name" value="K_chnl_volt-dep_bsu_KCNAB-rel"/>
</dbReference>
<dbReference type="PANTHER" id="PTHR43150:SF4">
    <property type="entry name" value="L-GLYCERALDEHYDE 3-PHOSPHATE REDUCTASE"/>
    <property type="match status" value="1"/>
</dbReference>
<dbReference type="RefSeq" id="WP_150851234.1">
    <property type="nucleotide sequence ID" value="NZ_JAEHFL010000001.1"/>
</dbReference>
<keyword evidence="2" id="KW-0521">NADP</keyword>
<comment type="similarity">
    <text evidence="1">Belongs to the shaker potassium channel beta subunit family.</text>
</comment>
<dbReference type="PANTHER" id="PTHR43150">
    <property type="entry name" value="HYPERKINETIC, ISOFORM M"/>
    <property type="match status" value="1"/>
</dbReference>
<evidence type="ECO:0000259" key="4">
    <source>
        <dbReference type="Pfam" id="PF00248"/>
    </source>
</evidence>
<evidence type="ECO:0000256" key="3">
    <source>
        <dbReference type="ARBA" id="ARBA00023002"/>
    </source>
</evidence>
<name>A0A8I1HT29_9CORY</name>
<dbReference type="AlphaFoldDB" id="A0A8I1HT29"/>
<evidence type="ECO:0000313" key="5">
    <source>
        <dbReference type="EMBL" id="MBK3427075.1"/>
    </source>
</evidence>
<proteinExistence type="inferred from homology"/>
<protein>
    <submittedName>
        <fullName evidence="5">Aldo/keto reductase</fullName>
    </submittedName>
</protein>
<dbReference type="GO" id="GO:0016491">
    <property type="term" value="F:oxidoreductase activity"/>
    <property type="evidence" value="ECO:0007669"/>
    <property type="project" value="UniProtKB-KW"/>
</dbReference>
<dbReference type="EMBL" id="JAEHFL010000001">
    <property type="protein sequence ID" value="MBK3427075.1"/>
    <property type="molecule type" value="Genomic_DNA"/>
</dbReference>
<comment type="caution">
    <text evidence="5">The sequence shown here is derived from an EMBL/GenBank/DDBJ whole genome shotgun (WGS) entry which is preliminary data.</text>
</comment>
<feature type="domain" description="NADP-dependent oxidoreductase" evidence="4">
    <location>
        <begin position="29"/>
        <end position="336"/>
    </location>
</feature>
<keyword evidence="6" id="KW-1185">Reference proteome</keyword>
<dbReference type="Gene3D" id="3.20.20.100">
    <property type="entry name" value="NADP-dependent oxidoreductase domain"/>
    <property type="match status" value="1"/>
</dbReference>
<gene>
    <name evidence="5" type="ORF">JDP02_00885</name>
</gene>
<dbReference type="Proteomes" id="UP000603369">
    <property type="component" value="Unassembled WGS sequence"/>
</dbReference>
<dbReference type="SUPFAM" id="SSF51430">
    <property type="entry name" value="NAD(P)-linked oxidoreductase"/>
    <property type="match status" value="1"/>
</dbReference>
<dbReference type="GO" id="GO:0051596">
    <property type="term" value="P:methylglyoxal catabolic process"/>
    <property type="evidence" value="ECO:0007669"/>
    <property type="project" value="TreeGrafter"/>
</dbReference>
<sequence>MSIYAPASDRYDSMEYRRVGNSGLKLPAISLGLWQNFGDDRPLATQRDILRAAYDRGITHFDLANNYGPEPGAAEDNFGRIFARDFRPFRDEMIISSKAGWVMNDSPYGFGGSRKYLVSSLDASLKRMGLDYVDIFYHHRPDPDTPLEETLYALRDIVASGKALYVGISSYGPELTDEAVEFMEDEGCPLLIHQPSYSILNRWIERPGEDGESLLDVTARTGLGVIGFGPLAQGMLTDRYIDGIPADSRAAKNKTLEKDWLNEENLSMIRSLNDIAGQRGQSLAQMAISWVLRDQGDRTLTSALLGASSVEQLEHNLGALDHLDFSAEELAAIDDAAHDAGINRWAGATASRVRGN</sequence>
<evidence type="ECO:0000256" key="1">
    <source>
        <dbReference type="ARBA" id="ARBA00006515"/>
    </source>
</evidence>